<dbReference type="InterPro" id="IPR017927">
    <property type="entry name" value="FAD-bd_FR_type"/>
</dbReference>
<feature type="binding site" description="axial binding residue" evidence="18">
    <location>
        <position position="146"/>
    </location>
    <ligand>
        <name>heme b</name>
        <dbReference type="ChEBI" id="CHEBI:60344"/>
    </ligand>
    <ligandPart>
        <name>Fe</name>
        <dbReference type="ChEBI" id="CHEBI:18248"/>
    </ligandPart>
</feature>
<dbReference type="Gene3D" id="3.90.440.10">
    <property type="entry name" value="Nitric Oxide Synthase,Heme Domain,Chain A domain 2"/>
    <property type="match status" value="1"/>
</dbReference>
<evidence type="ECO:0000256" key="13">
    <source>
        <dbReference type="ARBA" id="ARBA00022860"/>
    </source>
</evidence>
<dbReference type="Gene3D" id="3.90.1230.10">
    <property type="entry name" value="Nitric Oxide Synthase, Chain A, domain 3"/>
    <property type="match status" value="1"/>
</dbReference>
<comment type="cofactor">
    <cofactor evidence="2 17">
        <name>heme b</name>
        <dbReference type="ChEBI" id="CHEBI:60344"/>
    </cofactor>
</comment>
<evidence type="ECO:0000256" key="15">
    <source>
        <dbReference type="ARBA" id="ARBA00023004"/>
    </source>
</evidence>
<evidence type="ECO:0000256" key="7">
    <source>
        <dbReference type="ARBA" id="ARBA00022630"/>
    </source>
</evidence>
<sequence>MVVSKETKKQPNVELKKWEPKAFGKCPFSSVRLRNFKDGSTFQDTLYHNAVKRVPCKSEVCQGSVMSPKALLRSPLNCAPDAGDLLVQALDFVNQFYKSFKSCRIEEHLARIELVSSEIHATGTYQLTTEELAFGAKQAWRNAPRCIGRIQWSNLQVFDARTCSTSKDMFQYICEHLQFATNGGNLRSAITIFPKRTDGKHDFRVWNSQLIKYAGYQMPDGTIRGDPASLDFTKICIQLGWTPKYRAFDVLPLVLQANGEDPEIFEIPPELVLEVPMEHPQFEWFKDLQLRWYAVPAVSNMLLEIGGLEFSACPFSGWYMGTEIGVRDFCDVQRYNILEQVGHKMGLETQRLSSLWKDQALLAVNVAVLHSFQKNKVTITDHHSASESFKQHMDTEYRLRGGCPADWIWLVPPMSGSLTSVFHQEMVNYILSPFFYYQPEAWETHVWKDENKKLKKRKIHFCAVARAALFCVSLMWRAMALRVRCTVLYATETGKSQTLAKNLNAMLNCAFNSRLLCMDNYILSDLDKESLLLVVTSTFGSGDCPGNGESFKKGLFSLESLGNKFRYCVFGLGSRMYPQFCAFAHTLHARLAHLGARCLLPVGEGDELNGQEESFSAWARAALQEACKEFRIQGQLSVLEQPSDTWDPHRYRVQHDCSSLDRIRALSEIHSKAVIPMKLKRKIDLQSTWSSRSTILVELEQHSGAEPLAFAPGDHVGVFPGNPAELVTGILKHLTNAPPINQSLHVEFLHTSGSGTTCWQTDRRIPACPLAQALTYFLDITSPPSQTLLYKLSQIAMGDDDRRQLLMLAMDHQEYVQWTNFFRPTLLEVVQQFPSVEFTATFLLTQLPLLKPRLYSVSSSPNCCPDELHLTVTVVDYRTQDGHGPLHHGVCSTWLNTVKEGDLVPCFLHSSKGFHLADRSVPVILVGAGSGIAPYRGFWQQRLHDLEKTGFAGVPMTLVFGCRSADTDHLYREEVLEMKHRGVFRTVSTAYSRQPSQGKTYVQDVLRDSLADEVVQVLDQQGGHLYVCGSLSLAKGVADAVEGILAHRLGITVLQASQYLSQLKCEKRYHEDIFGDKTCK</sequence>
<dbReference type="Pfam" id="PF00175">
    <property type="entry name" value="NAD_binding_1"/>
    <property type="match status" value="1"/>
</dbReference>
<dbReference type="GO" id="GO:0005516">
    <property type="term" value="F:calmodulin binding"/>
    <property type="evidence" value="ECO:0007669"/>
    <property type="project" value="UniProtKB-KW"/>
</dbReference>
<dbReference type="InterPro" id="IPR017938">
    <property type="entry name" value="Riboflavin_synthase-like_b-brl"/>
</dbReference>
<dbReference type="PRINTS" id="PR00371">
    <property type="entry name" value="FPNCR"/>
</dbReference>
<evidence type="ECO:0000256" key="2">
    <source>
        <dbReference type="ARBA" id="ARBA00001970"/>
    </source>
</evidence>
<evidence type="ECO:0000256" key="3">
    <source>
        <dbReference type="ARBA" id="ARBA00004514"/>
    </source>
</evidence>
<dbReference type="InterPro" id="IPR039261">
    <property type="entry name" value="FNR_nucleotide-bd"/>
</dbReference>
<dbReference type="InterPro" id="IPR001094">
    <property type="entry name" value="Flavdoxin-like"/>
</dbReference>
<evidence type="ECO:0000256" key="12">
    <source>
        <dbReference type="ARBA" id="ARBA00022857"/>
    </source>
</evidence>
<dbReference type="Gene3D" id="1.20.990.10">
    <property type="entry name" value="NADPH-cytochrome p450 Reductase, Chain A, domain 3"/>
    <property type="match status" value="1"/>
</dbReference>
<keyword evidence="12 17" id="KW-0521">NADP</keyword>
<dbReference type="Gene3D" id="6.10.250.410">
    <property type="match status" value="1"/>
</dbReference>
<dbReference type="InterPro" id="IPR012144">
    <property type="entry name" value="NOS_euk"/>
</dbReference>
<dbReference type="InterPro" id="IPR029039">
    <property type="entry name" value="Flavoprotein-like_sf"/>
</dbReference>
<dbReference type="PROSITE" id="PS60001">
    <property type="entry name" value="NOS"/>
    <property type="match status" value="1"/>
</dbReference>
<keyword evidence="22" id="KW-1185">Reference proteome</keyword>
<keyword evidence="10 17" id="KW-0274">FAD</keyword>
<dbReference type="PRINTS" id="PR00369">
    <property type="entry name" value="FLAVODOXIN"/>
</dbReference>
<evidence type="ECO:0000256" key="5">
    <source>
        <dbReference type="ARBA" id="ARBA00022490"/>
    </source>
</evidence>
<feature type="domain" description="FAD-binding FR-type" evidence="20">
    <location>
        <begin position="672"/>
        <end position="917"/>
    </location>
</feature>
<dbReference type="Gene3D" id="3.40.50.80">
    <property type="entry name" value="Nucleotide-binding domain of ferredoxin-NADP reductase (FNR) module"/>
    <property type="match status" value="1"/>
</dbReference>
<dbReference type="SUPFAM" id="SSF52218">
    <property type="entry name" value="Flavoproteins"/>
    <property type="match status" value="1"/>
</dbReference>
<keyword evidence="9 17" id="KW-0479">Metal-binding</keyword>
<protein>
    <recommendedName>
        <fullName evidence="17">Nitric oxide synthase</fullName>
        <ecNumber evidence="17">1.14.13.39</ecNumber>
    </recommendedName>
</protein>
<dbReference type="InterPro" id="IPR004030">
    <property type="entry name" value="NOS_N"/>
</dbReference>
<dbReference type="FunFam" id="3.40.50.360:FF:000019">
    <property type="entry name" value="Nitric oxide synthase"/>
    <property type="match status" value="1"/>
</dbReference>
<dbReference type="Gene3D" id="3.90.340.10">
    <property type="entry name" value="Nitric Oxide Synthase, Chain A, domain 1"/>
    <property type="match status" value="1"/>
</dbReference>
<dbReference type="InterPro" id="IPR001709">
    <property type="entry name" value="Flavoprot_Pyr_Nucl_cyt_Rdtase"/>
</dbReference>
<evidence type="ECO:0000256" key="11">
    <source>
        <dbReference type="ARBA" id="ARBA00022833"/>
    </source>
</evidence>
<dbReference type="GO" id="GO:0046872">
    <property type="term" value="F:metal ion binding"/>
    <property type="evidence" value="ECO:0007669"/>
    <property type="project" value="UniProtKB-KW"/>
</dbReference>
<dbReference type="PIRSF" id="PIRSF000333">
    <property type="entry name" value="NOS"/>
    <property type="match status" value="1"/>
</dbReference>
<dbReference type="Pfam" id="PF00667">
    <property type="entry name" value="FAD_binding_1"/>
    <property type="match status" value="1"/>
</dbReference>
<gene>
    <name evidence="21" type="ORF">ACEWY4_007864</name>
</gene>
<accession>A0ABD1K9J9</accession>
<dbReference type="InterPro" id="IPR050607">
    <property type="entry name" value="NOS"/>
</dbReference>
<keyword evidence="5" id="KW-0963">Cytoplasm</keyword>
<keyword evidence="14 17" id="KW-0560">Oxidoreductase</keyword>
<dbReference type="InterPro" id="IPR008254">
    <property type="entry name" value="Flavodoxin/NO_synth"/>
</dbReference>
<comment type="cofactor">
    <cofactor evidence="17">
        <name>FAD</name>
        <dbReference type="ChEBI" id="CHEBI:57692"/>
    </cofactor>
    <text evidence="17">Binds 1 FAD.</text>
</comment>
<dbReference type="Pfam" id="PF00258">
    <property type="entry name" value="Flavodoxin_1"/>
    <property type="match status" value="1"/>
</dbReference>
<comment type="cofactor">
    <cofactor evidence="1">
        <name>(6R)-L-erythro-5,6,7,8-tetrahydrobiopterin</name>
        <dbReference type="ChEBI" id="CHEBI:59560"/>
    </cofactor>
</comment>
<keyword evidence="11" id="KW-0862">Zinc</keyword>
<dbReference type="SUPFAM" id="SSF63380">
    <property type="entry name" value="Riboflavin synthase domain-like"/>
    <property type="match status" value="1"/>
</dbReference>
<evidence type="ECO:0000256" key="8">
    <source>
        <dbReference type="ARBA" id="ARBA00022643"/>
    </source>
</evidence>
<evidence type="ECO:0000259" key="20">
    <source>
        <dbReference type="PROSITE" id="PS51384"/>
    </source>
</evidence>
<evidence type="ECO:0000313" key="21">
    <source>
        <dbReference type="EMBL" id="KAL2095716.1"/>
    </source>
</evidence>
<comment type="cofactor">
    <cofactor evidence="17">
        <name>FMN</name>
        <dbReference type="ChEBI" id="CHEBI:58210"/>
    </cofactor>
    <text evidence="17">Binds 1 FMN.</text>
</comment>
<evidence type="ECO:0000256" key="17">
    <source>
        <dbReference type="PIRNR" id="PIRNR000333"/>
    </source>
</evidence>
<dbReference type="Proteomes" id="UP001591681">
    <property type="component" value="Unassembled WGS sequence"/>
</dbReference>
<dbReference type="Gene3D" id="3.40.50.360">
    <property type="match status" value="2"/>
</dbReference>
<comment type="catalytic activity">
    <reaction evidence="16">
        <text>2 L-arginine + 3 NADPH + 4 O2 + H(+) = 2 L-citrulline + 2 nitric oxide + 3 NADP(+) + 4 H2O</text>
        <dbReference type="Rhea" id="RHEA:19897"/>
        <dbReference type="ChEBI" id="CHEBI:15377"/>
        <dbReference type="ChEBI" id="CHEBI:15378"/>
        <dbReference type="ChEBI" id="CHEBI:15379"/>
        <dbReference type="ChEBI" id="CHEBI:16480"/>
        <dbReference type="ChEBI" id="CHEBI:32682"/>
        <dbReference type="ChEBI" id="CHEBI:57743"/>
        <dbReference type="ChEBI" id="CHEBI:57783"/>
        <dbReference type="ChEBI" id="CHEBI:58349"/>
        <dbReference type="EC" id="1.14.13.39"/>
    </reaction>
    <physiologicalReaction direction="left-to-right" evidence="16">
        <dbReference type="Rhea" id="RHEA:19898"/>
    </physiologicalReaction>
</comment>
<comment type="caution">
    <text evidence="21">The sequence shown here is derived from an EMBL/GenBank/DDBJ whole genome shotgun (WGS) entry which is preliminary data.</text>
</comment>
<comment type="subcellular location">
    <subcellularLocation>
        <location evidence="3">Cytoplasm</location>
        <location evidence="3">Cytosol</location>
    </subcellularLocation>
</comment>
<dbReference type="EC" id="1.14.13.39" evidence="17"/>
<dbReference type="GO" id="GO:0004517">
    <property type="term" value="F:nitric-oxide synthase activity"/>
    <property type="evidence" value="ECO:0007669"/>
    <property type="project" value="UniProtKB-EC"/>
</dbReference>
<comment type="function">
    <text evidence="17">Produces nitric oxide (NO) which is a messenger molecule with diverse functions.</text>
</comment>
<keyword evidence="7" id="KW-0285">Flavoprotein</keyword>
<dbReference type="PANTHER" id="PTHR43410">
    <property type="entry name" value="NITRIC OXIDE SYNTHASE OXYGENASE"/>
    <property type="match status" value="1"/>
</dbReference>
<evidence type="ECO:0000256" key="16">
    <source>
        <dbReference type="ARBA" id="ARBA00047419"/>
    </source>
</evidence>
<dbReference type="InterPro" id="IPR044943">
    <property type="entry name" value="NOS_dom_1"/>
</dbReference>
<proteinExistence type="inferred from homology"/>
<evidence type="ECO:0000256" key="4">
    <source>
        <dbReference type="ARBA" id="ARBA00006267"/>
    </source>
</evidence>
<dbReference type="PROSITE" id="PS51384">
    <property type="entry name" value="FAD_FR"/>
    <property type="match status" value="1"/>
</dbReference>
<dbReference type="PROSITE" id="PS50902">
    <property type="entry name" value="FLAVODOXIN_LIKE"/>
    <property type="match status" value="1"/>
</dbReference>
<dbReference type="InterPro" id="IPR003097">
    <property type="entry name" value="CysJ-like_FAD-binding"/>
</dbReference>
<evidence type="ECO:0000256" key="6">
    <source>
        <dbReference type="ARBA" id="ARBA00022617"/>
    </source>
</evidence>
<evidence type="ECO:0000259" key="19">
    <source>
        <dbReference type="PROSITE" id="PS50902"/>
    </source>
</evidence>
<dbReference type="GO" id="GO:0005829">
    <property type="term" value="C:cytosol"/>
    <property type="evidence" value="ECO:0007669"/>
    <property type="project" value="UniProtKB-SubCell"/>
</dbReference>
<dbReference type="PANTHER" id="PTHR43410:SF4">
    <property type="entry name" value="NITRIC OXIDE SYNTHASE"/>
    <property type="match status" value="1"/>
</dbReference>
<dbReference type="InterPro" id="IPR001433">
    <property type="entry name" value="OxRdtase_FAD/NAD-bd"/>
</dbReference>
<dbReference type="Pfam" id="PF02898">
    <property type="entry name" value="NO_synthase"/>
    <property type="match status" value="1"/>
</dbReference>
<evidence type="ECO:0000256" key="1">
    <source>
        <dbReference type="ARBA" id="ARBA00001950"/>
    </source>
</evidence>
<evidence type="ECO:0000256" key="18">
    <source>
        <dbReference type="PIRSR" id="PIRSR000333-1"/>
    </source>
</evidence>
<name>A0ABD1K9J9_9TELE</name>
<evidence type="ECO:0000256" key="14">
    <source>
        <dbReference type="ARBA" id="ARBA00023002"/>
    </source>
</evidence>
<dbReference type="InterPro" id="IPR044944">
    <property type="entry name" value="NOS_dom_3"/>
</dbReference>
<keyword evidence="6 17" id="KW-0349">Heme</keyword>
<organism evidence="21 22">
    <name type="scientific">Coilia grayii</name>
    <name type="common">Gray's grenadier anchovy</name>
    <dbReference type="NCBI Taxonomy" id="363190"/>
    <lineage>
        <taxon>Eukaryota</taxon>
        <taxon>Metazoa</taxon>
        <taxon>Chordata</taxon>
        <taxon>Craniata</taxon>
        <taxon>Vertebrata</taxon>
        <taxon>Euteleostomi</taxon>
        <taxon>Actinopterygii</taxon>
        <taxon>Neopterygii</taxon>
        <taxon>Teleostei</taxon>
        <taxon>Clupei</taxon>
        <taxon>Clupeiformes</taxon>
        <taxon>Clupeoidei</taxon>
        <taxon>Engraulidae</taxon>
        <taxon>Coilinae</taxon>
        <taxon>Coilia</taxon>
    </lineage>
</organism>
<dbReference type="InterPro" id="IPR036119">
    <property type="entry name" value="NOS_N_sf"/>
</dbReference>
<dbReference type="CDD" id="cd00795">
    <property type="entry name" value="NOS_oxygenase_euk"/>
    <property type="match status" value="1"/>
</dbReference>
<dbReference type="FunFam" id="1.20.990.10:FF:000002">
    <property type="entry name" value="Nitric oxide synthase"/>
    <property type="match status" value="1"/>
</dbReference>
<dbReference type="AlphaFoldDB" id="A0ABD1K9J9"/>
<dbReference type="InterPro" id="IPR044940">
    <property type="entry name" value="NOS_dom_2"/>
</dbReference>
<evidence type="ECO:0000256" key="10">
    <source>
        <dbReference type="ARBA" id="ARBA00022827"/>
    </source>
</evidence>
<comment type="similarity">
    <text evidence="4 17">Belongs to the NOS family.</text>
</comment>
<dbReference type="SUPFAM" id="SSF52343">
    <property type="entry name" value="Ferredoxin reductase-like, C-terminal NADP-linked domain"/>
    <property type="match status" value="1"/>
</dbReference>
<dbReference type="Gene3D" id="2.40.30.10">
    <property type="entry name" value="Translation factors"/>
    <property type="match status" value="1"/>
</dbReference>
<evidence type="ECO:0000256" key="9">
    <source>
        <dbReference type="ARBA" id="ARBA00022723"/>
    </source>
</evidence>
<keyword evidence="8 17" id="KW-0288">FMN</keyword>
<dbReference type="FunFam" id="3.40.50.80:FF:000003">
    <property type="entry name" value="Nitric oxide synthase"/>
    <property type="match status" value="1"/>
</dbReference>
<dbReference type="EMBL" id="JBHFQA010000007">
    <property type="protein sequence ID" value="KAL2095716.1"/>
    <property type="molecule type" value="Genomic_DNA"/>
</dbReference>
<dbReference type="InterPro" id="IPR023173">
    <property type="entry name" value="NADPH_Cyt_P450_Rdtase_alpha"/>
</dbReference>
<keyword evidence="13 17" id="KW-0112">Calmodulin-binding</keyword>
<evidence type="ECO:0000313" key="22">
    <source>
        <dbReference type="Proteomes" id="UP001591681"/>
    </source>
</evidence>
<reference evidence="21 22" key="1">
    <citation type="submission" date="2024-09" db="EMBL/GenBank/DDBJ databases">
        <title>A chromosome-level genome assembly of Gray's grenadier anchovy, Coilia grayii.</title>
        <authorList>
            <person name="Fu Z."/>
        </authorList>
    </citation>
    <scope>NUCLEOTIDE SEQUENCE [LARGE SCALE GENOMIC DNA]</scope>
    <source>
        <strain evidence="21">G4</strain>
        <tissue evidence="21">Muscle</tissue>
    </source>
</reference>
<feature type="domain" description="Flavodoxin-like" evidence="19">
    <location>
        <begin position="485"/>
        <end position="623"/>
    </location>
</feature>
<dbReference type="FunFam" id="3.90.440.10:FF:000005">
    <property type="entry name" value="Nitric oxide synthase, inducible"/>
    <property type="match status" value="1"/>
</dbReference>
<dbReference type="SUPFAM" id="SSF56512">
    <property type="entry name" value="Nitric oxide (NO) synthase oxygenase domain"/>
    <property type="match status" value="1"/>
</dbReference>
<keyword evidence="15 17" id="KW-0408">Iron</keyword>